<dbReference type="AlphaFoldDB" id="A0AAE3EW73"/>
<comment type="caution">
    <text evidence="1">The sequence shown here is derived from an EMBL/GenBank/DDBJ whole genome shotgun (WGS) entry which is preliminary data.</text>
</comment>
<gene>
    <name evidence="1" type="ORF">K8352_11635</name>
</gene>
<proteinExistence type="predicted"/>
<keyword evidence="2" id="KW-1185">Reference proteome</keyword>
<dbReference type="EMBL" id="JAIRBC010000015">
    <property type="protein sequence ID" value="MCG2461403.1"/>
    <property type="molecule type" value="Genomic_DNA"/>
</dbReference>
<evidence type="ECO:0008006" key="3">
    <source>
        <dbReference type="Google" id="ProtNLM"/>
    </source>
</evidence>
<name>A0AAE3EW73_9FLAO</name>
<protein>
    <recommendedName>
        <fullName evidence="3">Lipoprotein</fullName>
    </recommendedName>
</protein>
<reference evidence="1" key="1">
    <citation type="submission" date="2023-02" db="EMBL/GenBank/DDBJ databases">
        <title>Genome of Flavobacteriaceae gen. nov. sp. strain F89.</title>
        <authorList>
            <person name="Wang Y."/>
        </authorList>
    </citation>
    <scope>NUCLEOTIDE SEQUENCE</scope>
    <source>
        <strain evidence="1">F89</strain>
    </source>
</reference>
<dbReference type="RefSeq" id="WP_317902547.1">
    <property type="nucleotide sequence ID" value="NZ_JAIRBC010000015.1"/>
</dbReference>
<evidence type="ECO:0000313" key="1">
    <source>
        <dbReference type="EMBL" id="MCG2461403.1"/>
    </source>
</evidence>
<sequence length="272" mass="30145">MRPYAHLLSYLAAFLCLGCAANKDSYYQKGEIVDIRLNQAPEAAVIGAGLAVVAPVLIDYGIGSLKRVLAKEANKYTAAYGNEINDSHFYKNVSGIAHSLNYESVTLTRKVGIEGSQTTVSQITIKFSTDGSGTFLSLQPLNIKIDKSKAKLRRNDNTLDLVLQVQMISYWIDRDQQYHAEETANIAIPVYNIELGRSYGPQDEELSKNSKWFLPVPLSHREDGQVFGNGTFSLVVTVTELDDFGKRIGSISDLVHTNEAALKDWLLQLLEK</sequence>
<organism evidence="1 2">
    <name type="scientific">Cerina litoralis</name>
    <dbReference type="NCBI Taxonomy" id="2874477"/>
    <lineage>
        <taxon>Bacteria</taxon>
        <taxon>Pseudomonadati</taxon>
        <taxon>Bacteroidota</taxon>
        <taxon>Flavobacteriia</taxon>
        <taxon>Flavobacteriales</taxon>
        <taxon>Flavobacteriaceae</taxon>
        <taxon>Cerina</taxon>
    </lineage>
</organism>
<evidence type="ECO:0000313" key="2">
    <source>
        <dbReference type="Proteomes" id="UP001200642"/>
    </source>
</evidence>
<accession>A0AAE3EW73</accession>
<dbReference type="Proteomes" id="UP001200642">
    <property type="component" value="Unassembled WGS sequence"/>
</dbReference>